<dbReference type="SMART" id="SM00233">
    <property type="entry name" value="PH"/>
    <property type="match status" value="7"/>
</dbReference>
<dbReference type="SUPFAM" id="SSF50729">
    <property type="entry name" value="PH domain-like"/>
    <property type="match status" value="7"/>
</dbReference>
<dbReference type="Pfam" id="PF00169">
    <property type="entry name" value="PH"/>
    <property type="match status" value="5"/>
</dbReference>
<comment type="caution">
    <text evidence="3">The sequence shown here is derived from an EMBL/GenBank/DDBJ whole genome shotgun (WGS) entry which is preliminary data.</text>
</comment>
<evidence type="ECO:0000259" key="2">
    <source>
        <dbReference type="PROSITE" id="PS50003"/>
    </source>
</evidence>
<dbReference type="Proteomes" id="UP001209570">
    <property type="component" value="Unassembled WGS sequence"/>
</dbReference>
<dbReference type="PROSITE" id="PS50003">
    <property type="entry name" value="PH_DOMAIN"/>
    <property type="match status" value="6"/>
</dbReference>
<organism evidence="3 4">
    <name type="scientific">Pythium insidiosum</name>
    <name type="common">Pythiosis disease agent</name>
    <dbReference type="NCBI Taxonomy" id="114742"/>
    <lineage>
        <taxon>Eukaryota</taxon>
        <taxon>Sar</taxon>
        <taxon>Stramenopiles</taxon>
        <taxon>Oomycota</taxon>
        <taxon>Peronosporomycetes</taxon>
        <taxon>Pythiales</taxon>
        <taxon>Pythiaceae</taxon>
        <taxon>Pythium</taxon>
    </lineage>
</organism>
<dbReference type="AlphaFoldDB" id="A0AAD5M5P5"/>
<feature type="region of interest" description="Disordered" evidence="1">
    <location>
        <begin position="931"/>
        <end position="950"/>
    </location>
</feature>
<evidence type="ECO:0000313" key="4">
    <source>
        <dbReference type="Proteomes" id="UP001209570"/>
    </source>
</evidence>
<feature type="domain" description="PH" evidence="2">
    <location>
        <begin position="784"/>
        <end position="876"/>
    </location>
</feature>
<dbReference type="InterPro" id="IPR001849">
    <property type="entry name" value="PH_domain"/>
</dbReference>
<proteinExistence type="predicted"/>
<dbReference type="InterPro" id="IPR051707">
    <property type="entry name" value="PI-Interact_SigTrans_Reg"/>
</dbReference>
<dbReference type="Gene3D" id="2.30.29.30">
    <property type="entry name" value="Pleckstrin-homology domain (PH domain)/Phosphotyrosine-binding domain (PTB)"/>
    <property type="match status" value="7"/>
</dbReference>
<accession>A0AAD5M5P5</accession>
<feature type="compositionally biased region" description="Acidic residues" evidence="1">
    <location>
        <begin position="935"/>
        <end position="950"/>
    </location>
</feature>
<dbReference type="InterPro" id="IPR011993">
    <property type="entry name" value="PH-like_dom_sf"/>
</dbReference>
<feature type="domain" description="PH" evidence="2">
    <location>
        <begin position="261"/>
        <end position="350"/>
    </location>
</feature>
<evidence type="ECO:0000313" key="3">
    <source>
        <dbReference type="EMBL" id="KAJ0405369.1"/>
    </source>
</evidence>
<feature type="domain" description="PH" evidence="2">
    <location>
        <begin position="147"/>
        <end position="243"/>
    </location>
</feature>
<name>A0AAD5M5P5_PYTIN</name>
<reference evidence="3" key="1">
    <citation type="submission" date="2021-12" db="EMBL/GenBank/DDBJ databases">
        <title>Prjna785345.</title>
        <authorList>
            <person name="Rujirawat T."/>
            <person name="Krajaejun T."/>
        </authorList>
    </citation>
    <scope>NUCLEOTIDE SEQUENCE</scope>
    <source>
        <strain evidence="3">Pi057C3</strain>
    </source>
</reference>
<feature type="region of interest" description="Disordered" evidence="1">
    <location>
        <begin position="710"/>
        <end position="750"/>
    </location>
</feature>
<gene>
    <name evidence="3" type="ORF">P43SY_000248</name>
</gene>
<feature type="domain" description="PH" evidence="2">
    <location>
        <begin position="619"/>
        <end position="709"/>
    </location>
</feature>
<protein>
    <recommendedName>
        <fullName evidence="2">PH domain-containing protein</fullName>
    </recommendedName>
</protein>
<dbReference type="CDD" id="cd00821">
    <property type="entry name" value="PH"/>
    <property type="match status" value="4"/>
</dbReference>
<evidence type="ECO:0000256" key="1">
    <source>
        <dbReference type="SAM" id="MobiDB-lite"/>
    </source>
</evidence>
<feature type="domain" description="PH" evidence="2">
    <location>
        <begin position="41"/>
        <end position="135"/>
    </location>
</feature>
<keyword evidence="4" id="KW-1185">Reference proteome</keyword>
<dbReference type="PANTHER" id="PTHR14336">
    <property type="entry name" value="TANDEM PH DOMAIN CONTAINING PROTEIN"/>
    <property type="match status" value="1"/>
</dbReference>
<sequence length="950" mass="106341">MAAARLSTASSSSSSSSSTNAAAQYLRASSGGSNNGNGAALADLAGWATKQGSFVKSWKRRFFELRGIVVIYFTECSSSGVGIEERGRLRASRVTQTAPTELTITGMQVNQRLRMRFDHAEDCRAWQQQLETALVSAANHKSVPNTYCDHSGWATKLGATGHSWKRRFFVLKGTQLIYFEDESPSGKGINEKGHLAVSHVSFTTTYARALDIFGTLKNQRVTVQFERNEDCLEWQKMIEKALRTAGKATQDARLAAQRRGDAVKEGFLWKEGQNFKNWKKRHMRLVGRVIQYRASPDEQPLGEVTIYTVNRNKRKFSLDIYSDNNRIFRIAADSFDEIKDWDLALASAIGRPPCFGDQSMDLMGQQHDAFHDKMRAPDLDCDGWLYLRVGRTWTKQYFTLKGHSLQYAASKFASVSGDGTVIDLRLGMKPEHLEINVNGNWLTLAADMEDEVTKWVEALCELLDKLPMMLDRVDITTRSLERAGSSMSAASYDTDSSQGAALRKTGWLRKEGQSWKSWKRRFFLLEGKRLQYFEDVGMSSIKGDGVVARVETSVKHANGLDIYFTSGRVLRVTAENVDEMESWREALGCDGRRESIASSIRGSSFSSQCTLRSSTGSEGAMASGWMVKLGKNFRNWKERYFVLDGRLLSYSAGIGEEPLGRGIITSVRIGMTRPFSFEVRLQSGRIHTLATRTQDQMVMWCGYFKAAVTSRDDDTPSEDLVGAFDDDDEGEDSSVANVPGGRPPLHQAPSSDDIAVEEVEDMQNLRVNEGDPRLCITQDFDTHMVVCSGFLQKEGGTFKSWKVRFFTLYGSLLSYFKTEQGPLLSSETVVHVKLSHSHKHNLAFDITLQNGRHLIAQAESESDARRWFAALSRAIAAPQQPQKRRPEQLQHQQSKSDSAIVFDSNGDEAVNPSRRPSFENESFIMMPLPDATLVLDDDDDDDDDDAVFEV</sequence>
<feature type="domain" description="PH" evidence="2">
    <location>
        <begin position="501"/>
        <end position="592"/>
    </location>
</feature>
<dbReference type="EMBL" id="JAKCXM010000046">
    <property type="protein sequence ID" value="KAJ0405369.1"/>
    <property type="molecule type" value="Genomic_DNA"/>
</dbReference>
<feature type="region of interest" description="Disordered" evidence="1">
    <location>
        <begin position="878"/>
        <end position="922"/>
    </location>
</feature>